<organism evidence="1 2">
    <name type="scientific">Alkalicoccus saliphilus</name>
    <dbReference type="NCBI Taxonomy" id="200989"/>
    <lineage>
        <taxon>Bacteria</taxon>
        <taxon>Bacillati</taxon>
        <taxon>Bacillota</taxon>
        <taxon>Bacilli</taxon>
        <taxon>Bacillales</taxon>
        <taxon>Bacillaceae</taxon>
        <taxon>Alkalicoccus</taxon>
    </lineage>
</organism>
<reference evidence="1 2" key="1">
    <citation type="submission" date="2018-03" db="EMBL/GenBank/DDBJ databases">
        <title>Alkalicoccus saliphilus sp. nov., isolated from a mineral pool.</title>
        <authorList>
            <person name="Zhao B."/>
        </authorList>
    </citation>
    <scope>NUCLEOTIDE SEQUENCE [LARGE SCALE GENOMIC DNA]</scope>
    <source>
        <strain evidence="1 2">6AG</strain>
    </source>
</reference>
<comment type="caution">
    <text evidence="1">The sequence shown here is derived from an EMBL/GenBank/DDBJ whole genome shotgun (WGS) entry which is preliminary data.</text>
</comment>
<keyword evidence="2" id="KW-1185">Reference proteome</keyword>
<evidence type="ECO:0000313" key="1">
    <source>
        <dbReference type="EMBL" id="PTL37916.1"/>
    </source>
</evidence>
<dbReference type="Proteomes" id="UP000240509">
    <property type="component" value="Unassembled WGS sequence"/>
</dbReference>
<name>A0A2T4U3E6_9BACI</name>
<sequence>MLVQLLRKLVEKREALGVLFAAGSIPAVAGSIPRKVGTIPGGGWQYSGSSWENSPPLPLFLLSNSVQQPFKNKKGSGQMPRTFTV</sequence>
<evidence type="ECO:0000313" key="2">
    <source>
        <dbReference type="Proteomes" id="UP000240509"/>
    </source>
</evidence>
<dbReference type="EMBL" id="PZJJ01000029">
    <property type="protein sequence ID" value="PTL37916.1"/>
    <property type="molecule type" value="Genomic_DNA"/>
</dbReference>
<dbReference type="AlphaFoldDB" id="A0A2T4U3E6"/>
<accession>A0A2T4U3E6</accession>
<gene>
    <name evidence="1" type="ORF">C6Y45_14035</name>
</gene>
<protein>
    <submittedName>
        <fullName evidence="1">Uncharacterized protein</fullName>
    </submittedName>
</protein>
<proteinExistence type="predicted"/>